<dbReference type="Gene3D" id="3.30.300.20">
    <property type="match status" value="1"/>
</dbReference>
<dbReference type="Pfam" id="PF01926">
    <property type="entry name" value="MMR_HSR1"/>
    <property type="match status" value="1"/>
</dbReference>
<keyword evidence="6" id="KW-0472">Membrane</keyword>
<dbReference type="NCBIfam" id="TIGR00231">
    <property type="entry name" value="small_GTP"/>
    <property type="match status" value="1"/>
</dbReference>
<dbReference type="CDD" id="cd22534">
    <property type="entry name" value="KH-II_Era"/>
    <property type="match status" value="1"/>
</dbReference>
<feature type="binding site" evidence="6">
    <location>
        <begin position="146"/>
        <end position="149"/>
    </location>
    <ligand>
        <name>GTP</name>
        <dbReference type="ChEBI" id="CHEBI:37565"/>
    </ligand>
</feature>
<dbReference type="HAMAP" id="MF_00367">
    <property type="entry name" value="GTPase_Era"/>
    <property type="match status" value="1"/>
</dbReference>
<evidence type="ECO:0000256" key="2">
    <source>
        <dbReference type="ARBA" id="ARBA00020484"/>
    </source>
</evidence>
<keyword evidence="6" id="KW-0690">Ribosome biogenesis</keyword>
<evidence type="ECO:0000313" key="13">
    <source>
        <dbReference type="Proteomes" id="UP001139516"/>
    </source>
</evidence>
<dbReference type="SUPFAM" id="SSF54814">
    <property type="entry name" value="Prokaryotic type KH domain (KH-domain type II)"/>
    <property type="match status" value="1"/>
</dbReference>
<dbReference type="InterPro" id="IPR005662">
    <property type="entry name" value="GTPase_Era-like"/>
</dbReference>
<keyword evidence="13" id="KW-1185">Reference proteome</keyword>
<dbReference type="PROSITE" id="PS50823">
    <property type="entry name" value="KH_TYPE_2"/>
    <property type="match status" value="1"/>
</dbReference>
<dbReference type="NCBIfam" id="TIGR00436">
    <property type="entry name" value="era"/>
    <property type="match status" value="1"/>
</dbReference>
<dbReference type="InterPro" id="IPR030388">
    <property type="entry name" value="G_ERA_dom"/>
</dbReference>
<dbReference type="RefSeq" id="WP_248665697.1">
    <property type="nucleotide sequence ID" value="NZ_JALPRX010000014.1"/>
</dbReference>
<dbReference type="GO" id="GO:0000028">
    <property type="term" value="P:ribosomal small subunit assembly"/>
    <property type="evidence" value="ECO:0007669"/>
    <property type="project" value="TreeGrafter"/>
</dbReference>
<evidence type="ECO:0000256" key="5">
    <source>
        <dbReference type="ARBA" id="ARBA00023134"/>
    </source>
</evidence>
<feature type="binding site" evidence="6">
    <location>
        <begin position="84"/>
        <end position="88"/>
    </location>
    <ligand>
        <name>GTP</name>
        <dbReference type="ChEBI" id="CHEBI:37565"/>
    </ligand>
</feature>
<keyword evidence="6" id="KW-0963">Cytoplasm</keyword>
<feature type="region of interest" description="G1" evidence="7">
    <location>
        <begin position="37"/>
        <end position="44"/>
    </location>
</feature>
<feature type="domain" description="KH type-2" evidence="10">
    <location>
        <begin position="227"/>
        <end position="304"/>
    </location>
</feature>
<feature type="region of interest" description="G4" evidence="7">
    <location>
        <begin position="146"/>
        <end position="149"/>
    </location>
</feature>
<keyword evidence="5 6" id="KW-0342">GTP-binding</keyword>
<dbReference type="PANTHER" id="PTHR42698:SF1">
    <property type="entry name" value="GTPASE ERA, MITOCHONDRIAL"/>
    <property type="match status" value="1"/>
</dbReference>
<keyword evidence="3 6" id="KW-0547">Nucleotide-binding</keyword>
<proteinExistence type="inferred from homology"/>
<dbReference type="InterPro" id="IPR009019">
    <property type="entry name" value="KH_sf_prok-type"/>
</dbReference>
<evidence type="ECO:0000256" key="3">
    <source>
        <dbReference type="ARBA" id="ARBA00022741"/>
    </source>
</evidence>
<dbReference type="GO" id="GO:0070181">
    <property type="term" value="F:small ribosomal subunit rRNA binding"/>
    <property type="evidence" value="ECO:0007669"/>
    <property type="project" value="UniProtKB-UniRule"/>
</dbReference>
<dbReference type="InterPro" id="IPR015946">
    <property type="entry name" value="KH_dom-like_a/b"/>
</dbReference>
<accession>A0A9X1Y514</accession>
<dbReference type="EMBL" id="JALPRX010000014">
    <property type="protein sequence ID" value="MCK8783573.1"/>
    <property type="molecule type" value="Genomic_DNA"/>
</dbReference>
<sequence length="322" mass="35249">MSGPGAEEREEDGGEGREAAAAEGRAATRCGLIAVVGAPNAGKSTLVNQLAGTKVTIVSPKPQTTRMRIRAVVMEGEAQLVLVDTPGIFQPRRRLDRAMVGAAWGGAVDADVVLLIVDARAGLTDAVRGIVEKLAQVRQPCLLALNKTDLIDPPRLLPLSAELNGMRDFRETFMISAEKGRGLDRLKAALAAMVPPGPWLFPEDELSDLPNRMLAAEIVREQILRQTHEEVPHHASVETEQWTERKDGSVRIDATIYVARPTQKAILIGDNGSRIKEIGRRARGELEKLLERRVHLFLNVKDRPGWDEERARIRAIGLEDLG</sequence>
<comment type="subunit">
    <text evidence="6">Monomer.</text>
</comment>
<dbReference type="CDD" id="cd04163">
    <property type="entry name" value="Era"/>
    <property type="match status" value="1"/>
</dbReference>
<dbReference type="Proteomes" id="UP001139516">
    <property type="component" value="Unassembled WGS sequence"/>
</dbReference>
<comment type="function">
    <text evidence="6">An essential GTPase that binds both GDP and GTP, with rapid nucleotide exchange. Plays a role in 16S rRNA processing and 30S ribosomal subunit biogenesis and possibly also in cell cycle regulation and energy metabolism.</text>
</comment>
<dbReference type="Gene3D" id="3.40.50.300">
    <property type="entry name" value="P-loop containing nucleotide triphosphate hydrolases"/>
    <property type="match status" value="1"/>
</dbReference>
<protein>
    <recommendedName>
        <fullName evidence="2 6">GTPase Era</fullName>
    </recommendedName>
</protein>
<name>A0A9X1Y514_9PROT</name>
<feature type="binding site" evidence="6">
    <location>
        <begin position="37"/>
        <end position="44"/>
    </location>
    <ligand>
        <name>GTP</name>
        <dbReference type="ChEBI" id="CHEBI:37565"/>
    </ligand>
</feature>
<keyword evidence="6" id="KW-1003">Cell membrane</keyword>
<keyword evidence="4 6" id="KW-0694">RNA-binding</keyword>
<feature type="region of interest" description="G5" evidence="7">
    <location>
        <begin position="175"/>
        <end position="177"/>
    </location>
</feature>
<evidence type="ECO:0000259" key="11">
    <source>
        <dbReference type="PROSITE" id="PS51713"/>
    </source>
</evidence>
<gene>
    <name evidence="6 12" type="primary">era</name>
    <name evidence="12" type="ORF">M0638_04155</name>
</gene>
<evidence type="ECO:0000259" key="10">
    <source>
        <dbReference type="PROSITE" id="PS50823"/>
    </source>
</evidence>
<evidence type="ECO:0000256" key="4">
    <source>
        <dbReference type="ARBA" id="ARBA00022884"/>
    </source>
</evidence>
<evidence type="ECO:0000256" key="1">
    <source>
        <dbReference type="ARBA" id="ARBA00007921"/>
    </source>
</evidence>
<evidence type="ECO:0000256" key="6">
    <source>
        <dbReference type="HAMAP-Rule" id="MF_00367"/>
    </source>
</evidence>
<evidence type="ECO:0000256" key="7">
    <source>
        <dbReference type="PROSITE-ProRule" id="PRU01050"/>
    </source>
</evidence>
<feature type="region of interest" description="Disordered" evidence="9">
    <location>
        <begin position="1"/>
        <end position="21"/>
    </location>
</feature>
<organism evidence="12 13">
    <name type="scientific">Roseomonas acroporae</name>
    <dbReference type="NCBI Taxonomy" id="2937791"/>
    <lineage>
        <taxon>Bacteria</taxon>
        <taxon>Pseudomonadati</taxon>
        <taxon>Pseudomonadota</taxon>
        <taxon>Alphaproteobacteria</taxon>
        <taxon>Acetobacterales</taxon>
        <taxon>Roseomonadaceae</taxon>
        <taxon>Roseomonas</taxon>
    </lineage>
</organism>
<dbReference type="InterPro" id="IPR027417">
    <property type="entry name" value="P-loop_NTPase"/>
</dbReference>
<feature type="region of interest" description="G2" evidence="7">
    <location>
        <begin position="63"/>
        <end position="67"/>
    </location>
</feature>
<dbReference type="GO" id="GO:0005829">
    <property type="term" value="C:cytosol"/>
    <property type="evidence" value="ECO:0007669"/>
    <property type="project" value="TreeGrafter"/>
</dbReference>
<reference evidence="12" key="1">
    <citation type="submission" date="2022-04" db="EMBL/GenBank/DDBJ databases">
        <title>Roseomonas acroporae sp. nov., isolated from coral Acropora digitifera.</title>
        <authorList>
            <person name="Sun H."/>
        </authorList>
    </citation>
    <scope>NUCLEOTIDE SEQUENCE</scope>
    <source>
        <strain evidence="12">NAR14</strain>
    </source>
</reference>
<comment type="subcellular location">
    <subcellularLocation>
        <location evidence="6">Cytoplasm</location>
    </subcellularLocation>
    <subcellularLocation>
        <location evidence="6">Cell membrane</location>
        <topology evidence="6">Peripheral membrane protein</topology>
    </subcellularLocation>
</comment>
<dbReference type="InterPro" id="IPR005225">
    <property type="entry name" value="Small_GTP-bd"/>
</dbReference>
<dbReference type="InterPro" id="IPR006073">
    <property type="entry name" value="GTP-bd"/>
</dbReference>
<dbReference type="PANTHER" id="PTHR42698">
    <property type="entry name" value="GTPASE ERA"/>
    <property type="match status" value="1"/>
</dbReference>
<dbReference type="Pfam" id="PF07650">
    <property type="entry name" value="KH_2"/>
    <property type="match status" value="1"/>
</dbReference>
<dbReference type="GO" id="GO:0003924">
    <property type="term" value="F:GTPase activity"/>
    <property type="evidence" value="ECO:0007669"/>
    <property type="project" value="UniProtKB-UniRule"/>
</dbReference>
<dbReference type="SUPFAM" id="SSF52540">
    <property type="entry name" value="P-loop containing nucleoside triphosphate hydrolases"/>
    <property type="match status" value="1"/>
</dbReference>
<keyword evidence="6" id="KW-0699">rRNA-binding</keyword>
<evidence type="ECO:0000256" key="8">
    <source>
        <dbReference type="RuleBase" id="RU003761"/>
    </source>
</evidence>
<comment type="similarity">
    <text evidence="1 6 7 8">Belongs to the TRAFAC class TrmE-Era-EngA-EngB-Septin-like GTPase superfamily. Era GTPase family.</text>
</comment>
<comment type="caution">
    <text evidence="12">The sequence shown here is derived from an EMBL/GenBank/DDBJ whole genome shotgun (WGS) entry which is preliminary data.</text>
</comment>
<dbReference type="GO" id="GO:0005525">
    <property type="term" value="F:GTP binding"/>
    <property type="evidence" value="ECO:0007669"/>
    <property type="project" value="UniProtKB-UniRule"/>
</dbReference>
<evidence type="ECO:0000256" key="9">
    <source>
        <dbReference type="SAM" id="MobiDB-lite"/>
    </source>
</evidence>
<dbReference type="InterPro" id="IPR004044">
    <property type="entry name" value="KH_dom_type_2"/>
</dbReference>
<dbReference type="GO" id="GO:0005886">
    <property type="term" value="C:plasma membrane"/>
    <property type="evidence" value="ECO:0007669"/>
    <property type="project" value="UniProtKB-SubCell"/>
</dbReference>
<dbReference type="NCBIfam" id="NF000908">
    <property type="entry name" value="PRK00089.1"/>
    <property type="match status" value="1"/>
</dbReference>
<feature type="domain" description="Era-type G" evidence="11">
    <location>
        <begin position="29"/>
        <end position="196"/>
    </location>
</feature>
<dbReference type="GO" id="GO:0043024">
    <property type="term" value="F:ribosomal small subunit binding"/>
    <property type="evidence" value="ECO:0007669"/>
    <property type="project" value="TreeGrafter"/>
</dbReference>
<evidence type="ECO:0000313" key="12">
    <source>
        <dbReference type="EMBL" id="MCK8783573.1"/>
    </source>
</evidence>
<dbReference type="AlphaFoldDB" id="A0A9X1Y514"/>
<dbReference type="PROSITE" id="PS51713">
    <property type="entry name" value="G_ERA"/>
    <property type="match status" value="1"/>
</dbReference>
<feature type="region of interest" description="G3" evidence="7">
    <location>
        <begin position="84"/>
        <end position="87"/>
    </location>
</feature>